<dbReference type="RefSeq" id="WP_119430663.1">
    <property type="nucleotide sequence ID" value="NZ_QWGE01000001.1"/>
</dbReference>
<dbReference type="GO" id="GO:0016829">
    <property type="term" value="F:lyase activity"/>
    <property type="evidence" value="ECO:0007669"/>
    <property type="project" value="InterPro"/>
</dbReference>
<dbReference type="OrthoDB" id="9814961at2"/>
<reference evidence="3" key="1">
    <citation type="submission" date="2018-08" db="EMBL/GenBank/DDBJ databases">
        <title>Mucilaginibacter sp. MYSH2.</title>
        <authorList>
            <person name="Seo T."/>
        </authorList>
    </citation>
    <scope>NUCLEOTIDE SEQUENCE [LARGE SCALE GENOMIC DNA]</scope>
    <source>
        <strain evidence="3">KIRAN</strain>
    </source>
</reference>
<evidence type="ECO:0000313" key="2">
    <source>
        <dbReference type="EMBL" id="RIJ42781.1"/>
    </source>
</evidence>
<gene>
    <name evidence="2" type="ORF">D1627_02730</name>
</gene>
<dbReference type="EMBL" id="QWGE01000001">
    <property type="protein sequence ID" value="RIJ42781.1"/>
    <property type="molecule type" value="Genomic_DNA"/>
</dbReference>
<comment type="caution">
    <text evidence="2">The sequence shown here is derived from an EMBL/GenBank/DDBJ whole genome shotgun (WGS) entry which is preliminary data.</text>
</comment>
<proteinExistence type="predicted"/>
<dbReference type="AlphaFoldDB" id="A0A399SID9"/>
<dbReference type="Gene3D" id="3.90.79.40">
    <property type="entry name" value="EvaA sugar 2,3-dehydratase subunit"/>
    <property type="match status" value="2"/>
</dbReference>
<dbReference type="InterPro" id="IPR005212">
    <property type="entry name" value="EvaA-like"/>
</dbReference>
<dbReference type="InterPro" id="IPR038153">
    <property type="entry name" value="EvaA-like_sf"/>
</dbReference>
<dbReference type="Pfam" id="PF03559">
    <property type="entry name" value="Hexose_dehydrat"/>
    <property type="match status" value="2"/>
</dbReference>
<protein>
    <submittedName>
        <fullName evidence="2">NDP-hexose 2,3-dehydratase</fullName>
    </submittedName>
</protein>
<evidence type="ECO:0000259" key="1">
    <source>
        <dbReference type="Pfam" id="PF03559"/>
    </source>
</evidence>
<feature type="domain" description="dTDP-4-dehydro-6-deoxy-alpha-D-glucopyranose 2,3-dehydratase" evidence="1">
    <location>
        <begin position="26"/>
        <end position="226"/>
    </location>
</feature>
<feature type="domain" description="dTDP-4-dehydro-6-deoxy-alpha-D-glucopyranose 2,3-dehydratase" evidence="1">
    <location>
        <begin position="272"/>
        <end position="471"/>
    </location>
</feature>
<evidence type="ECO:0000313" key="3">
    <source>
        <dbReference type="Proteomes" id="UP000266005"/>
    </source>
</evidence>
<keyword evidence="3" id="KW-1185">Reference proteome</keyword>
<name>A0A399SID9_9BACT</name>
<organism evidence="2 3">
    <name type="scientific">Pontibacter oryzae</name>
    <dbReference type="NCBI Taxonomy" id="2304593"/>
    <lineage>
        <taxon>Bacteria</taxon>
        <taxon>Pseudomonadati</taxon>
        <taxon>Bacteroidota</taxon>
        <taxon>Cytophagia</taxon>
        <taxon>Cytophagales</taxon>
        <taxon>Hymenobacteraceae</taxon>
        <taxon>Pontibacter</taxon>
    </lineage>
</organism>
<accession>A0A399SID9</accession>
<sequence>MKKHNLNIKFIQSALSVKNPFNDVIQVREWVKEQNLKVLVSVQKITFDQLEQWHFAENGRCLQHDSGKFFSIDGIKVQTNWGGVSEWEQPIINQPEIGYLGFVTKEFDGVLHFLLQAKIEPGNVNNVQLSPTLQATKSNYTQVHKGKAPAYLDLFVNAKPEQVLLDQLQSEQGARFLKKRNRNIVIKVDHDIPLYDNFIWLTLAQIKLLMVEDNLVNMDTRTIISGIPYGDLDEDIVDFYNDTNPSMKENRIASKLLKSTLVQDKALHTFDDIIKFITKQKSFLELHVEKVPLSSMSEWKIEADSIRHVDDKYFKVIATKVQIENREVVSWCQPMVEPAQEGICAFVCKEIDGVLHFAVQTKLEAGNFDIIEFAPTVQCLTGNYRISGIESLPFLAYVLDAKPEQIIFDTIQSEEGGRFYREQNRNMLVLAGDDVGMELPENYIWMTLNQLQTFIKFNNYVNIQARSLIAAVSFMN</sequence>
<dbReference type="Proteomes" id="UP000266005">
    <property type="component" value="Unassembled WGS sequence"/>
</dbReference>